<proteinExistence type="predicted"/>
<accession>A0AAD1NNZ7</accession>
<dbReference type="EMBL" id="AP024613">
    <property type="protein sequence ID" value="BCV46818.1"/>
    <property type="molecule type" value="Genomic_DNA"/>
</dbReference>
<name>A0AAD1NNZ7_9GAMM</name>
<dbReference type="Pfam" id="PF14410">
    <property type="entry name" value="GH-E"/>
    <property type="match status" value="1"/>
</dbReference>
<protein>
    <recommendedName>
        <fullName evidence="2">Toxin YqcG C-terminal domain-containing protein</fullName>
    </recommendedName>
</protein>
<feature type="region of interest" description="Disordered" evidence="1">
    <location>
        <begin position="271"/>
        <end position="303"/>
    </location>
</feature>
<dbReference type="InterPro" id="IPR026835">
    <property type="entry name" value="YqcG_C"/>
</dbReference>
<evidence type="ECO:0000313" key="4">
    <source>
        <dbReference type="Proteomes" id="UP000825078"/>
    </source>
</evidence>
<sequence length="402" mass="45366">MRIVHFRDAYQEDIPKIVKPDKAAKYIREYLSRRPGFYETVFGIDTFLRDSGITYFQGAHQIESIVERLSWRLDSGDFLLLGDWEDGFDTILFFGDISPFLSSTFKERVKRLPPRPQFGHGNYSKASEPIVEPNITPAREAPAELKETGITKAINAMMGGAKQVINDYIDEQRASQAEWLADKGIIQAKDEATGQTLTPEELGERYRGNPTLPLADNELDGAEAVQSFVGYEAALLVLEAASNRKKLVTDFAEFKEEAGKVLTQINTKSPAISSVNRGPDGRFLPSDEPSPTLQRPSLRADTKSKIEAEARKDANGQFIDKEDNIIEDWHYGHKHGRENRRVLKAADEVGMTQAELNDFMNSHPDYYQIEDAKTNLSHVNEKPGSGELDKIIEHMEEFLENR</sequence>
<evidence type="ECO:0000256" key="1">
    <source>
        <dbReference type="SAM" id="MobiDB-lite"/>
    </source>
</evidence>
<dbReference type="AlphaFoldDB" id="A0AAD1NNZ7"/>
<dbReference type="Proteomes" id="UP000825078">
    <property type="component" value="Chromosome"/>
</dbReference>
<evidence type="ECO:0000313" key="3">
    <source>
        <dbReference type="EMBL" id="BCV46818.1"/>
    </source>
</evidence>
<reference evidence="3" key="1">
    <citation type="submission" date="2021-05" db="EMBL/GenBank/DDBJ databases">
        <title>Molecular characterization for Shewanella algae harboring chromosomal blaOXA-55-like strains isolated from clinical and environment sample.</title>
        <authorList>
            <person name="Ohama Y."/>
            <person name="Aoki K."/>
            <person name="Harada S."/>
            <person name="Moriya K."/>
            <person name="Ishii Y."/>
            <person name="Tateda K."/>
        </authorList>
    </citation>
    <scope>NUCLEOTIDE SEQUENCE</scope>
    <source>
        <strain evidence="3">TUM17379</strain>
    </source>
</reference>
<feature type="domain" description="Toxin YqcG C-terminal" evidence="2">
    <location>
        <begin position="315"/>
        <end position="379"/>
    </location>
</feature>
<evidence type="ECO:0000259" key="2">
    <source>
        <dbReference type="Pfam" id="PF14410"/>
    </source>
</evidence>
<organism evidence="3 4">
    <name type="scientific">Shewanella algae</name>
    <dbReference type="NCBI Taxonomy" id="38313"/>
    <lineage>
        <taxon>Bacteria</taxon>
        <taxon>Pseudomonadati</taxon>
        <taxon>Pseudomonadota</taxon>
        <taxon>Gammaproteobacteria</taxon>
        <taxon>Alteromonadales</taxon>
        <taxon>Shewanellaceae</taxon>
        <taxon>Shewanella</taxon>
    </lineage>
</organism>
<gene>
    <name evidence="3" type="ORF">TUM17379_38360</name>
</gene>
<dbReference type="RefSeq" id="WP_208147839.1">
    <property type="nucleotide sequence ID" value="NZ_AP024613.1"/>
</dbReference>